<feature type="domain" description="HTH LytTR-type" evidence="3">
    <location>
        <begin position="181"/>
        <end position="284"/>
    </location>
</feature>
<feature type="transmembrane region" description="Helical" evidence="2">
    <location>
        <begin position="12"/>
        <end position="36"/>
    </location>
</feature>
<feature type="transmembrane region" description="Helical" evidence="2">
    <location>
        <begin position="56"/>
        <end position="73"/>
    </location>
</feature>
<dbReference type="EMBL" id="JAJEWP010000006">
    <property type="protein sequence ID" value="MCC2617947.1"/>
    <property type="molecule type" value="Genomic_DNA"/>
</dbReference>
<dbReference type="Pfam" id="PF04397">
    <property type="entry name" value="LytTR"/>
    <property type="match status" value="1"/>
</dbReference>
<keyword evidence="5" id="KW-1185">Reference proteome</keyword>
<protein>
    <submittedName>
        <fullName evidence="4">LytTR family transcriptional regulator</fullName>
    </submittedName>
</protein>
<evidence type="ECO:0000256" key="1">
    <source>
        <dbReference type="ARBA" id="ARBA00023012"/>
    </source>
</evidence>
<dbReference type="InterPro" id="IPR012379">
    <property type="entry name" value="LytTR_MHYE"/>
</dbReference>
<feature type="transmembrane region" description="Helical" evidence="2">
    <location>
        <begin position="137"/>
        <end position="154"/>
    </location>
</feature>
<dbReference type="RefSeq" id="WP_229162379.1">
    <property type="nucleotide sequence ID" value="NZ_JAJEWP010000006.1"/>
</dbReference>
<comment type="caution">
    <text evidence="4">The sequence shown here is derived from an EMBL/GenBank/DDBJ whole genome shotgun (WGS) entry which is preliminary data.</text>
</comment>
<dbReference type="SMART" id="SM00850">
    <property type="entry name" value="LytTR"/>
    <property type="match status" value="1"/>
</dbReference>
<dbReference type="PIRSF" id="PIRSF031767">
    <property type="entry name" value="MHYE_LytTR"/>
    <property type="match status" value="1"/>
</dbReference>
<proteinExistence type="predicted"/>
<organism evidence="4 5">
    <name type="scientific">Fluctibacter halophilus</name>
    <dbReference type="NCBI Taxonomy" id="226011"/>
    <lineage>
        <taxon>Bacteria</taxon>
        <taxon>Pseudomonadati</taxon>
        <taxon>Pseudomonadota</taxon>
        <taxon>Gammaproteobacteria</taxon>
        <taxon>Alteromonadales</taxon>
        <taxon>Alteromonadaceae</taxon>
        <taxon>Fluctibacter</taxon>
    </lineage>
</organism>
<evidence type="ECO:0000313" key="4">
    <source>
        <dbReference type="EMBL" id="MCC2617947.1"/>
    </source>
</evidence>
<keyword evidence="1" id="KW-0902">Two-component regulatory system</keyword>
<accession>A0ABS8GBH6</accession>
<gene>
    <name evidence="4" type="ORF">LJ739_16965</name>
</gene>
<keyword evidence="2" id="KW-1133">Transmembrane helix</keyword>
<sequence>MTLFSRFEQRPYFYTGVAVSLYILINNTINATSAWMEATRDGVAEFALWEPFCWEYSSAIATLILLVPMYLAWKRMPLRFEHWRRQLVMHLLLATLVSVLHVVLMVAIREGVYALAGGNYEFGPWGREFFYEYRKDVWGYLTFFVMYQGGSFIYRRLRGEADFVGQTPEKPSADSDIPEHFLVKKLDREFLVKVRDIEWMEAAGNYVNLHSGGRIYPLRGTLSTLSERMAAGGFSRVHRSAAVNHSAIAHISYLPSGDGEITLQSGQVVSLSRRYKESLKQRFS</sequence>
<evidence type="ECO:0000256" key="2">
    <source>
        <dbReference type="SAM" id="Phobius"/>
    </source>
</evidence>
<name>A0ABS8GBH6_9ALTE</name>
<dbReference type="PROSITE" id="PS50930">
    <property type="entry name" value="HTH_LYTTR"/>
    <property type="match status" value="1"/>
</dbReference>
<dbReference type="Proteomes" id="UP001520878">
    <property type="component" value="Unassembled WGS sequence"/>
</dbReference>
<feature type="transmembrane region" description="Helical" evidence="2">
    <location>
        <begin position="87"/>
        <end position="108"/>
    </location>
</feature>
<keyword evidence="2" id="KW-0472">Membrane</keyword>
<dbReference type="InterPro" id="IPR007492">
    <property type="entry name" value="LytTR_DNA-bd_dom"/>
</dbReference>
<dbReference type="PANTHER" id="PTHR37299">
    <property type="entry name" value="TRANSCRIPTIONAL REGULATOR-RELATED"/>
    <property type="match status" value="1"/>
</dbReference>
<reference evidence="4 5" key="1">
    <citation type="submission" date="2021-10" db="EMBL/GenBank/DDBJ databases">
        <title>Draft genome of Aestuariibacter halophilus JC2043.</title>
        <authorList>
            <person name="Emsley S.A."/>
            <person name="Pfannmuller K.M."/>
            <person name="Ushijima B."/>
            <person name="Saw J.H."/>
            <person name="Videau P."/>
        </authorList>
    </citation>
    <scope>NUCLEOTIDE SEQUENCE [LARGE SCALE GENOMIC DNA]</scope>
    <source>
        <strain evidence="4 5">JC2043</strain>
    </source>
</reference>
<dbReference type="PANTHER" id="PTHR37299:SF1">
    <property type="entry name" value="STAGE 0 SPORULATION PROTEIN A HOMOLOG"/>
    <property type="match status" value="1"/>
</dbReference>
<evidence type="ECO:0000313" key="5">
    <source>
        <dbReference type="Proteomes" id="UP001520878"/>
    </source>
</evidence>
<evidence type="ECO:0000259" key="3">
    <source>
        <dbReference type="PROSITE" id="PS50930"/>
    </source>
</evidence>
<dbReference type="Gene3D" id="2.40.50.1020">
    <property type="entry name" value="LytTr DNA-binding domain"/>
    <property type="match status" value="1"/>
</dbReference>
<keyword evidence="2" id="KW-0812">Transmembrane</keyword>
<dbReference type="InterPro" id="IPR046947">
    <property type="entry name" value="LytR-like"/>
</dbReference>